<evidence type="ECO:0000256" key="5">
    <source>
        <dbReference type="ARBA" id="ARBA00023136"/>
    </source>
</evidence>
<dbReference type="Pfam" id="PF13520">
    <property type="entry name" value="AA_permease_2"/>
    <property type="match status" value="1"/>
</dbReference>
<proteinExistence type="predicted"/>
<feature type="transmembrane region" description="Helical" evidence="6">
    <location>
        <begin position="84"/>
        <end position="103"/>
    </location>
</feature>
<name>A5D460_PELTS</name>
<dbReference type="PANTHER" id="PTHR42770:SF7">
    <property type="entry name" value="MEMBRANE PROTEIN"/>
    <property type="match status" value="1"/>
</dbReference>
<feature type="transmembrane region" description="Helical" evidence="6">
    <location>
        <begin position="149"/>
        <end position="171"/>
    </location>
</feature>
<feature type="transmembrane region" description="Helical" evidence="6">
    <location>
        <begin position="312"/>
        <end position="333"/>
    </location>
</feature>
<protein>
    <submittedName>
        <fullName evidence="7">Amino acid transporters</fullName>
    </submittedName>
</protein>
<dbReference type="HOGENOM" id="CLU_606534_0_0_9"/>
<dbReference type="Gene3D" id="1.20.1740.10">
    <property type="entry name" value="Amino acid/polyamine transporter I"/>
    <property type="match status" value="1"/>
</dbReference>
<keyword evidence="5 6" id="KW-0472">Membrane</keyword>
<feature type="transmembrane region" description="Helical" evidence="6">
    <location>
        <begin position="376"/>
        <end position="399"/>
    </location>
</feature>
<sequence length="452" mass="47848">MQLKRVLTLRTVVATSAGLTLASSSFVAAVQVANYLLGDTAWIAILAGGALCFLAAACFSELNGLLPTAAGIRLYFSRAFNEQVSLIISILYMLVVIIGVVGAESYVISAVLNEAFPAVPSYAWIVFMLALVTLMNLRGIKIAGVFQDIITYGLLTSMVLFGLIALVRVNFQLDAPLAPGGLTGVISAVAVGVFLFVGFEWVTPLAEEVTQIRQISRGMMIAIGLLSVAYAVFTVAMTAAVPKEALAGSAAPQVLFARTVMGGAGAAWMTLISLAATITTFNAGMISVSRFMYASAREHVLPAVFSRVSMRFFTPWVAIVTLFFIGLAVAAVILLTGRYIVLVELAAAMESLVYALAGLAVISLRRRMPEQPRPYLIRGGYTVPVLTVLVFAVLAAAVLVASGWVLVNLAAAFLACLIYVNTAVPYLKKKHSARRTGARRRPGRPAGEAGGD</sequence>
<feature type="transmembrane region" description="Helical" evidence="6">
    <location>
        <begin position="115"/>
        <end position="137"/>
    </location>
</feature>
<feature type="transmembrane region" description="Helical" evidence="6">
    <location>
        <begin position="12"/>
        <end position="36"/>
    </location>
</feature>
<dbReference type="Proteomes" id="UP000006556">
    <property type="component" value="Chromosome"/>
</dbReference>
<dbReference type="EMBL" id="AP009389">
    <property type="protein sequence ID" value="BAF58966.1"/>
    <property type="molecule type" value="Genomic_DNA"/>
</dbReference>
<feature type="transmembrane region" description="Helical" evidence="6">
    <location>
        <begin position="220"/>
        <end position="241"/>
    </location>
</feature>
<evidence type="ECO:0000256" key="6">
    <source>
        <dbReference type="SAM" id="Phobius"/>
    </source>
</evidence>
<dbReference type="eggNOG" id="COG1113">
    <property type="taxonomic scope" value="Bacteria"/>
</dbReference>
<evidence type="ECO:0000256" key="4">
    <source>
        <dbReference type="ARBA" id="ARBA00022989"/>
    </source>
</evidence>
<feature type="transmembrane region" description="Helical" evidence="6">
    <location>
        <begin position="177"/>
        <end position="199"/>
    </location>
</feature>
<keyword evidence="2" id="KW-1003">Cell membrane</keyword>
<evidence type="ECO:0000256" key="2">
    <source>
        <dbReference type="ARBA" id="ARBA00022475"/>
    </source>
</evidence>
<evidence type="ECO:0000256" key="1">
    <source>
        <dbReference type="ARBA" id="ARBA00004651"/>
    </source>
</evidence>
<keyword evidence="8" id="KW-1185">Reference proteome</keyword>
<reference evidence="8" key="1">
    <citation type="journal article" date="2008" name="Genome Res.">
        <title>The genome of Pelotomaculum thermopropionicum reveals niche-associated evolution in anaerobic microbiota.</title>
        <authorList>
            <person name="Kosaka T."/>
            <person name="Kato S."/>
            <person name="Shimoyama T."/>
            <person name="Ishii S."/>
            <person name="Abe T."/>
            <person name="Watanabe K."/>
        </authorList>
    </citation>
    <scope>NUCLEOTIDE SEQUENCE [LARGE SCALE GENOMIC DNA]</scope>
    <source>
        <strain evidence="8">DSM 13744 / JCM 10971 / SI</strain>
    </source>
</reference>
<dbReference type="AlphaFoldDB" id="A5D460"/>
<organism evidence="7 8">
    <name type="scientific">Pelotomaculum thermopropionicum (strain DSM 13744 / JCM 10971 / SI)</name>
    <dbReference type="NCBI Taxonomy" id="370438"/>
    <lineage>
        <taxon>Bacteria</taxon>
        <taxon>Bacillati</taxon>
        <taxon>Bacillota</taxon>
        <taxon>Clostridia</taxon>
        <taxon>Eubacteriales</taxon>
        <taxon>Desulfotomaculaceae</taxon>
        <taxon>Pelotomaculum</taxon>
    </lineage>
</organism>
<feature type="transmembrane region" description="Helical" evidence="6">
    <location>
        <begin position="339"/>
        <end position="364"/>
    </location>
</feature>
<accession>A5D460</accession>
<dbReference type="GO" id="GO:0022857">
    <property type="term" value="F:transmembrane transporter activity"/>
    <property type="evidence" value="ECO:0007669"/>
    <property type="project" value="InterPro"/>
</dbReference>
<dbReference type="GO" id="GO:0005886">
    <property type="term" value="C:plasma membrane"/>
    <property type="evidence" value="ECO:0007669"/>
    <property type="project" value="UniProtKB-SubCell"/>
</dbReference>
<evidence type="ECO:0000313" key="8">
    <source>
        <dbReference type="Proteomes" id="UP000006556"/>
    </source>
</evidence>
<feature type="transmembrane region" description="Helical" evidence="6">
    <location>
        <begin position="405"/>
        <end position="427"/>
    </location>
</feature>
<evidence type="ECO:0000313" key="7">
    <source>
        <dbReference type="EMBL" id="BAF58966.1"/>
    </source>
</evidence>
<dbReference type="InterPro" id="IPR002293">
    <property type="entry name" value="AA/rel_permease1"/>
</dbReference>
<dbReference type="InterPro" id="IPR050367">
    <property type="entry name" value="APC_superfamily"/>
</dbReference>
<dbReference type="PANTHER" id="PTHR42770">
    <property type="entry name" value="AMINO ACID TRANSPORTER-RELATED"/>
    <property type="match status" value="1"/>
</dbReference>
<dbReference type="STRING" id="370438.PTH_0785"/>
<feature type="transmembrane region" description="Helical" evidence="6">
    <location>
        <begin position="42"/>
        <end position="63"/>
    </location>
</feature>
<comment type="subcellular location">
    <subcellularLocation>
        <location evidence="1">Cell membrane</location>
        <topology evidence="1">Multi-pass membrane protein</topology>
    </subcellularLocation>
</comment>
<dbReference type="PIRSF" id="PIRSF006060">
    <property type="entry name" value="AA_transporter"/>
    <property type="match status" value="1"/>
</dbReference>
<feature type="transmembrane region" description="Helical" evidence="6">
    <location>
        <begin position="266"/>
        <end position="291"/>
    </location>
</feature>
<gene>
    <name evidence="7" type="primary">PotE</name>
    <name evidence="7" type="ordered locus">PTH_0785</name>
</gene>
<keyword evidence="4 6" id="KW-1133">Transmembrane helix</keyword>
<dbReference type="KEGG" id="pth:PTH_0785"/>
<evidence type="ECO:0000256" key="3">
    <source>
        <dbReference type="ARBA" id="ARBA00022692"/>
    </source>
</evidence>
<keyword evidence="3 6" id="KW-0812">Transmembrane</keyword>